<evidence type="ECO:0000313" key="11">
    <source>
        <dbReference type="EMBL" id="KAK2196531.1"/>
    </source>
</evidence>
<gene>
    <name evidence="11" type="ORF">BdWA1_001778</name>
</gene>
<evidence type="ECO:0000256" key="1">
    <source>
        <dbReference type="ARBA" id="ARBA00004496"/>
    </source>
</evidence>
<evidence type="ECO:0000256" key="9">
    <source>
        <dbReference type="ARBA" id="ARBA00030617"/>
    </source>
</evidence>
<dbReference type="SUPFAM" id="SSF54211">
    <property type="entry name" value="Ribosomal protein S5 domain 2-like"/>
    <property type="match status" value="1"/>
</dbReference>
<dbReference type="GO" id="GO:0000177">
    <property type="term" value="C:cytoplasmic exosome (RNase complex)"/>
    <property type="evidence" value="ECO:0007669"/>
    <property type="project" value="TreeGrafter"/>
</dbReference>
<evidence type="ECO:0000256" key="6">
    <source>
        <dbReference type="ARBA" id="ARBA00022835"/>
    </source>
</evidence>
<dbReference type="KEGG" id="bdw:94336076"/>
<comment type="caution">
    <text evidence="11">The sequence shown here is derived from an EMBL/GenBank/DDBJ whole genome shotgun (WGS) entry which is preliminary data.</text>
</comment>
<dbReference type="GeneID" id="94336076"/>
<dbReference type="PANTHER" id="PTHR11097:SF9">
    <property type="entry name" value="EXOSOME COMPLEX COMPONENT RRP43"/>
    <property type="match status" value="1"/>
</dbReference>
<keyword evidence="8" id="KW-0539">Nucleus</keyword>
<dbReference type="Pfam" id="PF01138">
    <property type="entry name" value="RNase_PH"/>
    <property type="match status" value="1"/>
</dbReference>
<dbReference type="AlphaFoldDB" id="A0AAD9PKI0"/>
<dbReference type="Gene3D" id="3.30.230.70">
    <property type="entry name" value="GHMP Kinase, N-terminal domain"/>
    <property type="match status" value="1"/>
</dbReference>
<comment type="similarity">
    <text evidence="3">Belongs to the RNase PH family.</text>
</comment>
<dbReference type="GO" id="GO:0034475">
    <property type="term" value="P:U4 snRNA 3'-end processing"/>
    <property type="evidence" value="ECO:0007669"/>
    <property type="project" value="TreeGrafter"/>
</dbReference>
<evidence type="ECO:0000256" key="3">
    <source>
        <dbReference type="ARBA" id="ARBA00006678"/>
    </source>
</evidence>
<dbReference type="RefSeq" id="XP_067803373.1">
    <property type="nucleotide sequence ID" value="XM_067946809.1"/>
</dbReference>
<dbReference type="GO" id="GO:0000467">
    <property type="term" value="P:exonucleolytic trimming to generate mature 3'-end of 5.8S rRNA from tricistronic rRNA transcript (SSU-rRNA, 5.8S rRNA, LSU-rRNA)"/>
    <property type="evidence" value="ECO:0007669"/>
    <property type="project" value="TreeGrafter"/>
</dbReference>
<dbReference type="EMBL" id="JALLKP010000002">
    <property type="protein sequence ID" value="KAK2196531.1"/>
    <property type="molecule type" value="Genomic_DNA"/>
</dbReference>
<protein>
    <recommendedName>
        <fullName evidence="9">Ribosomal RNA-processing protein 43</fullName>
    </recommendedName>
</protein>
<dbReference type="GO" id="GO:0071028">
    <property type="term" value="P:nuclear mRNA surveillance"/>
    <property type="evidence" value="ECO:0007669"/>
    <property type="project" value="TreeGrafter"/>
</dbReference>
<dbReference type="GO" id="GO:0005840">
    <property type="term" value="C:ribosome"/>
    <property type="evidence" value="ECO:0007669"/>
    <property type="project" value="UniProtKB-KW"/>
</dbReference>
<dbReference type="GO" id="GO:0034476">
    <property type="term" value="P:U5 snRNA 3'-end processing"/>
    <property type="evidence" value="ECO:0007669"/>
    <property type="project" value="TreeGrafter"/>
</dbReference>
<keyword evidence="6" id="KW-0271">Exosome</keyword>
<evidence type="ECO:0000313" key="12">
    <source>
        <dbReference type="Proteomes" id="UP001214638"/>
    </source>
</evidence>
<proteinExistence type="inferred from homology"/>
<accession>A0AAD9PKI0</accession>
<dbReference type="InterPro" id="IPR020568">
    <property type="entry name" value="Ribosomal_Su5_D2-typ_SF"/>
</dbReference>
<name>A0AAD9PKI0_9APIC</name>
<dbReference type="SUPFAM" id="SSF55666">
    <property type="entry name" value="Ribonuclease PH domain 2-like"/>
    <property type="match status" value="1"/>
</dbReference>
<dbReference type="InterPro" id="IPR001247">
    <property type="entry name" value="ExoRNase_PH_dom1"/>
</dbReference>
<keyword evidence="12" id="KW-1185">Reference proteome</keyword>
<sequence>MPRTSAKDSINAESLNSNDTFICPSSFYQKYYQKGTRPCGRKLYAFRTIACEDLHKGILRESIMSSTTPLTISSIRLRAGGTQVHATVDAYLIYDDAPKVQDEDDPKFANVTVDLPKQIANYVYDKNGPCINSTHQVAHLLESILNSPECLQENQLAFHLMLENVQDSTLKKLESFLRNKRARYKFDIKITFEAYDGNILDFSFAACNVALKRAKLPIVVVHKCDDTGVYSIRLLHGLVLKNISDPLIKELILSNRTVIEKQTRQPLVDVNLVPTSVGIQVAHLPFTVTFSKFQNDIYVMDPNKHEESVGVNFSIYNLVSNGGSIVATQPLNLSCSSGINEQVYQSLQLVSGDIVATMFKLLDF</sequence>
<keyword evidence="7" id="KW-0694">RNA-binding</keyword>
<evidence type="ECO:0000259" key="10">
    <source>
        <dbReference type="Pfam" id="PF01138"/>
    </source>
</evidence>
<keyword evidence="5" id="KW-0698">rRNA processing</keyword>
<keyword evidence="11" id="KW-0687">Ribonucleoprotein</keyword>
<evidence type="ECO:0000256" key="5">
    <source>
        <dbReference type="ARBA" id="ARBA00022552"/>
    </source>
</evidence>
<organism evidence="11 12">
    <name type="scientific">Babesia duncani</name>
    <dbReference type="NCBI Taxonomy" id="323732"/>
    <lineage>
        <taxon>Eukaryota</taxon>
        <taxon>Sar</taxon>
        <taxon>Alveolata</taxon>
        <taxon>Apicomplexa</taxon>
        <taxon>Aconoidasida</taxon>
        <taxon>Piroplasmida</taxon>
        <taxon>Babesiidae</taxon>
        <taxon>Babesia</taxon>
    </lineage>
</organism>
<keyword evidence="11" id="KW-0689">Ribosomal protein</keyword>
<dbReference type="InterPro" id="IPR036345">
    <property type="entry name" value="ExoRNase_PH_dom2_sf"/>
</dbReference>
<dbReference type="PANTHER" id="PTHR11097">
    <property type="entry name" value="EXOSOME COMPLEX EXONUCLEASE RIBOSOMAL RNA PROCESSING PROTEIN"/>
    <property type="match status" value="1"/>
</dbReference>
<keyword evidence="4" id="KW-0963">Cytoplasm</keyword>
<evidence type="ECO:0000256" key="7">
    <source>
        <dbReference type="ARBA" id="ARBA00022884"/>
    </source>
</evidence>
<reference evidence="11" key="1">
    <citation type="journal article" date="2023" name="Nat. Microbiol.">
        <title>Babesia duncani multi-omics identifies virulence factors and drug targets.</title>
        <authorList>
            <person name="Singh P."/>
            <person name="Lonardi S."/>
            <person name="Liang Q."/>
            <person name="Vydyam P."/>
            <person name="Khabirova E."/>
            <person name="Fang T."/>
            <person name="Gihaz S."/>
            <person name="Thekkiniath J."/>
            <person name="Munshi M."/>
            <person name="Abel S."/>
            <person name="Ciampossin L."/>
            <person name="Batugedara G."/>
            <person name="Gupta M."/>
            <person name="Lu X.M."/>
            <person name="Lenz T."/>
            <person name="Chakravarty S."/>
            <person name="Cornillot E."/>
            <person name="Hu Y."/>
            <person name="Ma W."/>
            <person name="Gonzalez L.M."/>
            <person name="Sanchez S."/>
            <person name="Estrada K."/>
            <person name="Sanchez-Flores A."/>
            <person name="Montero E."/>
            <person name="Harb O.S."/>
            <person name="Le Roch K.G."/>
            <person name="Mamoun C.B."/>
        </authorList>
    </citation>
    <scope>NUCLEOTIDE SEQUENCE</scope>
    <source>
        <strain evidence="11">WA1</strain>
    </source>
</reference>
<dbReference type="GO" id="GO:0071035">
    <property type="term" value="P:nuclear polyadenylation-dependent rRNA catabolic process"/>
    <property type="evidence" value="ECO:0007669"/>
    <property type="project" value="TreeGrafter"/>
</dbReference>
<evidence type="ECO:0000256" key="2">
    <source>
        <dbReference type="ARBA" id="ARBA00004604"/>
    </source>
</evidence>
<dbReference type="InterPro" id="IPR027408">
    <property type="entry name" value="PNPase/RNase_PH_dom_sf"/>
</dbReference>
<dbReference type="GO" id="GO:0005730">
    <property type="term" value="C:nucleolus"/>
    <property type="evidence" value="ECO:0007669"/>
    <property type="project" value="UniProtKB-SubCell"/>
</dbReference>
<comment type="subcellular location">
    <subcellularLocation>
        <location evidence="1">Cytoplasm</location>
    </subcellularLocation>
    <subcellularLocation>
        <location evidence="2">Nucleus</location>
        <location evidence="2">Nucleolus</location>
    </subcellularLocation>
</comment>
<dbReference type="GO" id="GO:0071038">
    <property type="term" value="P:TRAMP-dependent tRNA surveillance pathway"/>
    <property type="evidence" value="ECO:0007669"/>
    <property type="project" value="TreeGrafter"/>
</dbReference>
<dbReference type="GO" id="GO:0034473">
    <property type="term" value="P:U1 snRNA 3'-end processing"/>
    <property type="evidence" value="ECO:0007669"/>
    <property type="project" value="TreeGrafter"/>
</dbReference>
<evidence type="ECO:0000256" key="4">
    <source>
        <dbReference type="ARBA" id="ARBA00022490"/>
    </source>
</evidence>
<dbReference type="GO" id="GO:0000176">
    <property type="term" value="C:nuclear exosome (RNase complex)"/>
    <property type="evidence" value="ECO:0007669"/>
    <property type="project" value="TreeGrafter"/>
</dbReference>
<feature type="domain" description="Exoribonuclease phosphorolytic" evidence="10">
    <location>
        <begin position="73"/>
        <end position="217"/>
    </location>
</feature>
<evidence type="ECO:0000256" key="8">
    <source>
        <dbReference type="ARBA" id="ARBA00023242"/>
    </source>
</evidence>
<dbReference type="InterPro" id="IPR050590">
    <property type="entry name" value="Exosome_comp_Rrp42_subfam"/>
</dbReference>
<dbReference type="GO" id="GO:0035925">
    <property type="term" value="F:mRNA 3'-UTR AU-rich region binding"/>
    <property type="evidence" value="ECO:0007669"/>
    <property type="project" value="TreeGrafter"/>
</dbReference>
<dbReference type="Proteomes" id="UP001214638">
    <property type="component" value="Unassembled WGS sequence"/>
</dbReference>
<dbReference type="GO" id="GO:0016075">
    <property type="term" value="P:rRNA catabolic process"/>
    <property type="evidence" value="ECO:0007669"/>
    <property type="project" value="TreeGrafter"/>
</dbReference>